<accession>X1DWG8</accession>
<reference evidence="1" key="1">
    <citation type="journal article" date="2014" name="Front. Microbiol.">
        <title>High frequency of phylogenetically diverse reductive dehalogenase-homologous genes in deep subseafloor sedimentary metagenomes.</title>
        <authorList>
            <person name="Kawai M."/>
            <person name="Futagami T."/>
            <person name="Toyoda A."/>
            <person name="Takaki Y."/>
            <person name="Nishi S."/>
            <person name="Hori S."/>
            <person name="Arai W."/>
            <person name="Tsubouchi T."/>
            <person name="Morono Y."/>
            <person name="Uchiyama I."/>
            <person name="Ito T."/>
            <person name="Fujiyama A."/>
            <person name="Inagaki F."/>
            <person name="Takami H."/>
        </authorList>
    </citation>
    <scope>NUCLEOTIDE SEQUENCE</scope>
    <source>
        <strain evidence="1">Expedition CK06-06</strain>
    </source>
</reference>
<protein>
    <submittedName>
        <fullName evidence="1">Uncharacterized protein</fullName>
    </submittedName>
</protein>
<comment type="caution">
    <text evidence="1">The sequence shown here is derived from an EMBL/GenBank/DDBJ whole genome shotgun (WGS) entry which is preliminary data.</text>
</comment>
<evidence type="ECO:0000313" key="1">
    <source>
        <dbReference type="EMBL" id="GAH12535.1"/>
    </source>
</evidence>
<dbReference type="EMBL" id="BART01032585">
    <property type="protein sequence ID" value="GAH12535.1"/>
    <property type="molecule type" value="Genomic_DNA"/>
</dbReference>
<organism evidence="1">
    <name type="scientific">marine sediment metagenome</name>
    <dbReference type="NCBI Taxonomy" id="412755"/>
    <lineage>
        <taxon>unclassified sequences</taxon>
        <taxon>metagenomes</taxon>
        <taxon>ecological metagenomes</taxon>
    </lineage>
</organism>
<sequence>MKKYRCSVRFRQRNLPRPEGREYTMEAESITDVAEAIRDKFPLRSPGGHQGFTITEVNSDGVCPH</sequence>
<name>X1DWG8_9ZZZZ</name>
<dbReference type="AlphaFoldDB" id="X1DWG8"/>
<proteinExistence type="predicted"/>
<gene>
    <name evidence="1" type="ORF">S01H4_56266</name>
</gene>